<reference key="1">
    <citation type="submission" date="2010-11" db="EMBL/GenBank/DDBJ databases">
        <title>The complete genome of Paludibacter propionicigenes DSM 17365.</title>
        <authorList>
            <consortium name="US DOE Joint Genome Institute (JGI-PGF)"/>
            <person name="Lucas S."/>
            <person name="Copeland A."/>
            <person name="Lapidus A."/>
            <person name="Bruce D."/>
            <person name="Goodwin L."/>
            <person name="Pitluck S."/>
            <person name="Kyrpides N."/>
            <person name="Mavromatis K."/>
            <person name="Ivanova N."/>
            <person name="Munk A.C."/>
            <person name="Brettin T."/>
            <person name="Detter J.C."/>
            <person name="Han C."/>
            <person name="Tapia R."/>
            <person name="Land M."/>
            <person name="Hauser L."/>
            <person name="Markowitz V."/>
            <person name="Cheng J.-F."/>
            <person name="Hugenholtz P."/>
            <person name="Woyke T."/>
            <person name="Wu D."/>
            <person name="Gronow S."/>
            <person name="Wellnitz S."/>
            <person name="Brambilla E."/>
            <person name="Klenk H.-P."/>
            <person name="Eisen J.A."/>
        </authorList>
    </citation>
    <scope>NUCLEOTIDE SEQUENCE</scope>
    <source>
        <strain>WB4</strain>
    </source>
</reference>
<dbReference type="RefSeq" id="WP_013444516.1">
    <property type="nucleotide sequence ID" value="NC_014734.1"/>
</dbReference>
<sequence>MIFSNKTISILVFCCIILSSTYALVAGTQHSTTDSSLAQIPQSPADTAQPIKPKFSVKPITQNTYEELNAKYPMDAPRPDNVKSVVEYDTKSGNYILRILAGNNEIATPFLMTDQEYKKYSAQKEMQNYWKEKNNKAGIANEDKYSKSDLKFDIGPADKVFGPGGVQLKTQGSAELIFGYKTNKIDNPALTEQMRKSNIFDFNEKIQLNVTGTVGDKVNFGLNYNTESSYDFDQKMVKLAYKGKEDDIIKSIEAGNVSMPLNSSLITGSTALFGIKSEMQFGRLNVTAIASQQESQTQTVSSKGGLQTTKFDIPIDNYDDNRHFFLAHYFRDNFEPWMSKLPYVSSGITINRMEVWVTNKRGNYDQARNIIAFMDLAETKVIDNSHWVAPTPNIIPFNKANTLYSEVTGLGGVRDVQQTNSILSTAYGALGINGGEDYEKIESARRLDPAEYTFSPDLGFISLKTALNPDEVLGVAYEYTYKGQVYQVGEFSTDPITAPQALVVKLIKSTTQSPQLASWKLMMKNVYDLGALQLQPDNFKLDVVYRNDSIGTELQYITEGNIKNKTLLKVMNLDRLDSKKSVGPDGKFDYVEGYTVLPSTGRIIFPELEPFGSYLKGKIGNDNIAKNYIYPELYDSTLVVAQQYSERNKFRLVGMYKGSSGSEIKLNAMNVPRGSVVVTAGGTVLKEGADYVVDYTMGTVTILNKSLIASGTNVDVKLENQSAFSMQRKTLLGTHLEYKFNKDFSLGGTIMHLSESPLTTKVNTGNEPISNTIWGLNTSWRTESQFLTKMLNVFPFVNATKPSTIAVNAEFAQLIPGHSRVVSSAGLAYIDDFESTQTSIDIHYPTGWYLASTPYNPDPKSALFPEAALSGNVNYGKNRALFSWFYVDPIFNNSDTRSNPDYIRSDEALQYNNLTRNVLEQEIFPYKQTLATQSSRMTVLNLSFYPKERGPYNLDVNPTAISAGMNPDGTLASPRKRWGGIMRRLDATDFETSNIEYIEFWMMDPYVKDGLSADKSGDLYFNLGDVSEDILKDGKKSFENGMPADGDVSKTETTVWGRVPKTQSTVNAFDNSPGARKNQDIGLDGLSSTDEFIFPTYKDYVDEVKARVSSDVLAKMQSNPFSPLKDPAGDDYHFYRGSDYDKDHLSILDRYKHFNGPEGNSPDANNVTESYGTSATSIPDGEDISGDNTMNEYEKYYQYHVKIDKNEMVIGKNYITDKITSTINDVTGPVTWYQFKIPIRQYDDKIGSIRNFKSIRFIRMFMTNFADEAHLRMATLDLVKGEWRSYTKPINGVTSTGTLDVQAVNIEENGKRSPIKYILPPGVTRETDPGQPQLIQQNEQSMVLRVSDLSPGDAKGVYKNTAYDMRQYKRLQMFVHAEKKDQADNLKDHDLTCFIRLGSDMVNNYYEYEIPLRITPPGEYSGNKVSDQETVWYPENMFDFSFDVLTNTKLKRNKAKQNNVSNVSNLIPYIVYDPDKPLNKVTVVGNPSISDVENIMIGIRNRSSSNKSGEIWVNEMRMSEFDESGGWAGMANVAVGLSDVGTMNLSGRVETAGYGGIESNVNTRRLDDLYQVNFSTALELGRFLPEKAKLKIPAYYSYSNETLSPKYNPLDEDVLLSDALNNSDNKTFKDSLKLMSQTVSTSKSFNITGAKVNIKSEKPKFYDPANVSISYAYTETNQHSPEVESNLIKDQRGTIDYSFSFNPTPVEPFKNVKALNSPVLRLIKDFNFNYLPTSLSMSSDMNRQYSQVKLRNLSGNSTGILDLNSSRDFMWNRQFNLKWDLTKSISLELQTAMNASIIEPRLTPEIGKQYYESWRDTVWSNIKKLGEPYNYQQVFNASWKLPIDKLPMMDWVTGNASYNSNYKWNKTAKIEGATNLGNVATTMGAWQLDGAFNLENLYNKSKYLKDVNRRYSAQSTLGRPKFQSRTYTQNVNLERNKTLTINHRLGSEKFKFTAVDKTGKSIPVNYKIKNATTIEITPTLKADSVLLTLVSLDPNVQSGAQSSLDFAVRALMMVRKVTFTYRESNSMVLPGFKYQPNFLGQQNVDGVMSPGYGFVFGFADINTIKSMKDKDWLVSNDTVVTPATLAYTSDLDIKINLEPVTGFKIELNAKRYQAKNTSIQYMFTDMPLNYTGSYNITLMALSTSFKPMGTAQNNYKSELFDKFLANRKVIADRLNSKLVGTRYPESGFLKANNLGGTDYNSTLGAYDLNSTDVLIPAFLSAYTGRNVNSVSTNPFLSLLSIMPNWRASYDGLTNIPWIKNHFKSVSLTHAYTCKYSIGSYTSYSTWVGMDGDNSALGYIRDVQSDLNAIPSSPYNISDVSLSEQFVPLIGLNVAFKNSTKGNNMTGKLEFRKQRTMVLNLSSTQLIETGSNEYVVGLGYTLKDFDVILRLKSDKQTKVKNDLKLSADVSYKDLKTLLRKVEENITQASSGNKVYTLKVMADYVFSSKLNIQLFYDRQSSTPLISSSYPVSSTNFGVSFKFMLVR</sequence>
<keyword evidence="2" id="KW-0732">Signal</keyword>
<evidence type="ECO:0000313" key="4">
    <source>
        <dbReference type="EMBL" id="ADQ79147.1"/>
    </source>
</evidence>
<dbReference type="Pfam" id="PF14349">
    <property type="entry name" value="SprA_N"/>
    <property type="match status" value="2"/>
</dbReference>
<dbReference type="NCBIfam" id="TIGR04189">
    <property type="entry name" value="surface_SprA"/>
    <property type="match status" value="1"/>
</dbReference>
<dbReference type="EMBL" id="CP002345">
    <property type="protein sequence ID" value="ADQ79147.1"/>
    <property type="molecule type" value="Genomic_DNA"/>
</dbReference>
<dbReference type="InterPro" id="IPR025684">
    <property type="entry name" value="SprA_N_dom"/>
</dbReference>
<gene>
    <name evidence="4" type="ordered locus">Palpr_0997</name>
</gene>
<evidence type="ECO:0000259" key="3">
    <source>
        <dbReference type="Pfam" id="PF14349"/>
    </source>
</evidence>
<feature type="signal peptide" evidence="2">
    <location>
        <begin position="1"/>
        <end position="25"/>
    </location>
</feature>
<dbReference type="eggNOG" id="COG1747">
    <property type="taxonomic scope" value="Bacteria"/>
</dbReference>
<feature type="domain" description="Gliding motility protein SprA N-terminal" evidence="3">
    <location>
        <begin position="82"/>
        <end position="363"/>
    </location>
</feature>
<evidence type="ECO:0000256" key="2">
    <source>
        <dbReference type="SAM" id="SignalP"/>
    </source>
</evidence>
<name>E4T353_PALPW</name>
<feature type="chain" id="PRO_5003188992" description="Gliding motility protein SprA N-terminal domain-containing protein" evidence="2">
    <location>
        <begin position="26"/>
        <end position="2484"/>
    </location>
</feature>
<dbReference type="HOGENOM" id="CLU_228605_0_0_10"/>
<evidence type="ECO:0000313" key="5">
    <source>
        <dbReference type="Proteomes" id="UP000008718"/>
    </source>
</evidence>
<feature type="domain" description="Gliding motility protein SprA N-terminal" evidence="3">
    <location>
        <begin position="1099"/>
        <end position="1620"/>
    </location>
</feature>
<feature type="region of interest" description="Disordered" evidence="1">
    <location>
        <begin position="1156"/>
        <end position="1187"/>
    </location>
</feature>
<dbReference type="STRING" id="694427.Palpr_0997"/>
<dbReference type="Proteomes" id="UP000008718">
    <property type="component" value="Chromosome"/>
</dbReference>
<proteinExistence type="predicted"/>
<organism evidence="4 5">
    <name type="scientific">Paludibacter propionicigenes (strain DSM 17365 / JCM 13257 / WB4)</name>
    <dbReference type="NCBI Taxonomy" id="694427"/>
    <lineage>
        <taxon>Bacteria</taxon>
        <taxon>Pseudomonadati</taxon>
        <taxon>Bacteroidota</taxon>
        <taxon>Bacteroidia</taxon>
        <taxon>Bacteroidales</taxon>
        <taxon>Paludibacteraceae</taxon>
        <taxon>Paludibacter</taxon>
    </lineage>
</organism>
<dbReference type="KEGG" id="ppn:Palpr_0997"/>
<dbReference type="OrthoDB" id="9806090at2"/>
<protein>
    <recommendedName>
        <fullName evidence="3">Gliding motility protein SprA N-terminal domain-containing protein</fullName>
    </recommendedName>
</protein>
<feature type="compositionally biased region" description="Polar residues" evidence="1">
    <location>
        <begin position="1162"/>
        <end position="1177"/>
    </location>
</feature>
<reference evidence="4 5" key="2">
    <citation type="journal article" date="2011" name="Stand. Genomic Sci.">
        <title>Complete genome sequence of Paludibacter propionicigenes type strain (WB4).</title>
        <authorList>
            <person name="Gronow S."/>
            <person name="Munk C."/>
            <person name="Lapidus A."/>
            <person name="Nolan M."/>
            <person name="Lucas S."/>
            <person name="Hammon N."/>
            <person name="Deshpande S."/>
            <person name="Cheng J.F."/>
            <person name="Tapia R."/>
            <person name="Han C."/>
            <person name="Goodwin L."/>
            <person name="Pitluck S."/>
            <person name="Liolios K."/>
            <person name="Ivanova N."/>
            <person name="Mavromatis K."/>
            <person name="Mikhailova N."/>
            <person name="Pati A."/>
            <person name="Chen A."/>
            <person name="Palaniappan K."/>
            <person name="Land M."/>
            <person name="Hauser L."/>
            <person name="Chang Y.J."/>
            <person name="Jeffries C.D."/>
            <person name="Brambilla E."/>
            <person name="Rohde M."/>
            <person name="Goker M."/>
            <person name="Detter J.C."/>
            <person name="Woyke T."/>
            <person name="Bristow J."/>
            <person name="Eisen J.A."/>
            <person name="Markowitz V."/>
            <person name="Hugenholtz P."/>
            <person name="Kyrpides N.C."/>
            <person name="Klenk H.P."/>
        </authorList>
    </citation>
    <scope>NUCLEOTIDE SEQUENCE [LARGE SCALE GENOMIC DNA]</scope>
    <source>
        <strain evidence="5">DSM 17365 / JCM 13257 / WB4</strain>
    </source>
</reference>
<evidence type="ECO:0000256" key="1">
    <source>
        <dbReference type="SAM" id="MobiDB-lite"/>
    </source>
</evidence>
<dbReference type="InterPro" id="IPR026377">
    <property type="entry name" value="Cell_surface_SprA"/>
</dbReference>
<keyword evidence="5" id="KW-1185">Reference proteome</keyword>
<accession>E4T353</accession>